<evidence type="ECO:0000313" key="2">
    <source>
        <dbReference type="EMBL" id="MST97199.1"/>
    </source>
</evidence>
<dbReference type="EMBL" id="VUNS01000008">
    <property type="protein sequence ID" value="MST97199.1"/>
    <property type="molecule type" value="Genomic_DNA"/>
</dbReference>
<accession>A0A844G498</accession>
<organism evidence="2 3">
    <name type="scientific">Victivallis lenta</name>
    <dbReference type="NCBI Taxonomy" id="2606640"/>
    <lineage>
        <taxon>Bacteria</taxon>
        <taxon>Pseudomonadati</taxon>
        <taxon>Lentisphaerota</taxon>
        <taxon>Lentisphaeria</taxon>
        <taxon>Victivallales</taxon>
        <taxon>Victivallaceae</taxon>
        <taxon>Victivallis</taxon>
    </lineage>
</organism>
<dbReference type="GO" id="GO:0004553">
    <property type="term" value="F:hydrolase activity, hydrolyzing O-glycosyl compounds"/>
    <property type="evidence" value="ECO:0007669"/>
    <property type="project" value="TreeGrafter"/>
</dbReference>
<dbReference type="SUPFAM" id="SSF51445">
    <property type="entry name" value="(Trans)glycosidases"/>
    <property type="match status" value="1"/>
</dbReference>
<comment type="caution">
    <text evidence="2">The sequence shown here is derived from an EMBL/GenBank/DDBJ whole genome shotgun (WGS) entry which is preliminary data.</text>
</comment>
<name>A0A844G498_9BACT</name>
<dbReference type="PANTHER" id="PTHR12631">
    <property type="entry name" value="ALPHA-L-IDURONIDASE"/>
    <property type="match status" value="1"/>
</dbReference>
<dbReference type="Proteomes" id="UP000435649">
    <property type="component" value="Unassembled WGS sequence"/>
</dbReference>
<dbReference type="Gene3D" id="3.20.20.80">
    <property type="entry name" value="Glycosidases"/>
    <property type="match status" value="1"/>
</dbReference>
<gene>
    <name evidence="2" type="ORF">FYJ85_09100</name>
</gene>
<feature type="chain" id="PRO_5032359718" description="Carbohydrate binding protein with CBM9 domain" evidence="1">
    <location>
        <begin position="26"/>
        <end position="1013"/>
    </location>
</feature>
<dbReference type="InterPro" id="IPR017853">
    <property type="entry name" value="GH"/>
</dbReference>
<dbReference type="Gene3D" id="2.60.40.1190">
    <property type="match status" value="1"/>
</dbReference>
<keyword evidence="1" id="KW-0732">Signal</keyword>
<evidence type="ECO:0008006" key="4">
    <source>
        <dbReference type="Google" id="ProtNLM"/>
    </source>
</evidence>
<dbReference type="PANTHER" id="PTHR12631:SF10">
    <property type="entry name" value="BETA-XYLOSIDASE-LIKE PROTEIN-RELATED"/>
    <property type="match status" value="1"/>
</dbReference>
<dbReference type="RefSeq" id="WP_154418074.1">
    <property type="nucleotide sequence ID" value="NZ_VUNS01000008.1"/>
</dbReference>
<keyword evidence="3" id="KW-1185">Reference proteome</keyword>
<feature type="signal peptide" evidence="1">
    <location>
        <begin position="1"/>
        <end position="25"/>
    </location>
</feature>
<proteinExistence type="predicted"/>
<reference evidence="2 3" key="1">
    <citation type="submission" date="2019-08" db="EMBL/GenBank/DDBJ databases">
        <title>In-depth cultivation of the pig gut microbiome towards novel bacterial diversity and tailored functional studies.</title>
        <authorList>
            <person name="Wylensek D."/>
            <person name="Hitch T.C.A."/>
            <person name="Clavel T."/>
        </authorList>
    </citation>
    <scope>NUCLEOTIDE SEQUENCE [LARGE SCALE GENOMIC DNA]</scope>
    <source>
        <strain evidence="2 3">BBE-744-WT-12</strain>
    </source>
</reference>
<dbReference type="AlphaFoldDB" id="A0A844G498"/>
<dbReference type="InterPro" id="IPR051923">
    <property type="entry name" value="Glycosyl_Hydrolase_39"/>
</dbReference>
<evidence type="ECO:0000256" key="1">
    <source>
        <dbReference type="SAM" id="SignalP"/>
    </source>
</evidence>
<evidence type="ECO:0000313" key="3">
    <source>
        <dbReference type="Proteomes" id="UP000435649"/>
    </source>
</evidence>
<protein>
    <recommendedName>
        <fullName evidence="4">Carbohydrate binding protein with CBM9 domain</fullName>
    </recommendedName>
</protein>
<sequence>MKIHSCVLCAALLFTGLLSPARGEAAMAEARVADPLDGGEWSFSCGPEYPGAKGSFEIKDGRLLMNADFRGGGSYVAVQRKLPVPVEIGKLNFTVKGVAGNVAVRFFDSSGQTHQHFFKVAAKDGEPRSFSVAAKGSPEHHWGGPNDGRFTGPVTGYALVVHRGDLGAKQGAVEFSGISVDTSDPRIYALSWSVPSPESLFRRPGDETPVAVRVSFRTKRVPGDSGFVYYDYSGGECLTGNARYDEAAGLLLAPPPPGRGFYELAYPELKIRIGVAVDDAPPAKADEYFAVDGSFSWGGKPGDEAGIRSYLRILKDNGIVWNRDRLSWKGIEPQAEGFDFGGRFGLYRRLAAEEGIKTLDTFHDAPAWSGADPRHRDSVGPHANLYPEDLLAAGRGLATIVGYWSDTVDALEVWNEPDIGFGNHFPAAYVTAFTKAVSRAFSERGLNRLVVGGVFANTRPNTGFYDTYVRNGLLDDSDVISYHSYADTPAMEQEVAALRAVEAKYGYRPGIPLWITECGKPWPRGGYRSSVSGDINSAAEITGKAVELRALGLERFFAFEYKYYDERQNNFGMMDDKYTPMRSMAAYGHLARVLAHRGYIGDLKGTEAVRARVFEGSGDLVAVLYCGVGENRRTSLALPAGLPVLRAAGADGRPFEVRGSQIPLGDGIAYVYLPKTARSRFVDAGTGAMKLYRMAKEYKPVPRAAKPLVLQPVGDISGFLVNTYGFYVRSGEMEFKVKINNFSGEEIVFRPGIELPEGAKLLAAPEETAVPRRGSAVVGFRISIDPAETPKQFRTVVLKDRGGMATPIAFSVRPYRVETVKARPASAMGDEGGWLDFGGQQRWTTWPGGAMSPNIGAKLRVFYTPGELIMQVKVDDPSHHNSHGAEEAWRGDSVQLTLQQRGADGMPPAANPRWNEITAANCRSGNALFRHIGSPAGLLGASALDFRHDGAGSFYELRFDAKELGLVLKPGSKIGSAVLVNSDSGRGRDGYLSWGSGIADGKSDRLFNLIELE</sequence>